<keyword evidence="14" id="KW-1185">Reference proteome</keyword>
<dbReference type="InterPro" id="IPR038550">
    <property type="entry name" value="GPCR_3_9-Cys_sf"/>
</dbReference>
<dbReference type="PROSITE" id="PS50259">
    <property type="entry name" value="G_PROTEIN_RECEP_F3_4"/>
    <property type="match status" value="1"/>
</dbReference>
<feature type="transmembrane region" description="Helical" evidence="11">
    <location>
        <begin position="336"/>
        <end position="357"/>
    </location>
</feature>
<feature type="transmembrane region" description="Helical" evidence="11">
    <location>
        <begin position="257"/>
        <end position="279"/>
    </location>
</feature>
<protein>
    <recommendedName>
        <fullName evidence="12">G-protein coupled receptors family 3 profile domain-containing protein</fullName>
    </recommendedName>
</protein>
<feature type="transmembrane region" description="Helical" evidence="11">
    <location>
        <begin position="215"/>
        <end position="236"/>
    </location>
</feature>
<dbReference type="Gene3D" id="3.40.50.2300">
    <property type="match status" value="2"/>
</dbReference>
<organism evidence="13 14">
    <name type="scientific">Elysia crispata</name>
    <name type="common">lettuce slug</name>
    <dbReference type="NCBI Taxonomy" id="231223"/>
    <lineage>
        <taxon>Eukaryota</taxon>
        <taxon>Metazoa</taxon>
        <taxon>Spiralia</taxon>
        <taxon>Lophotrochozoa</taxon>
        <taxon>Mollusca</taxon>
        <taxon>Gastropoda</taxon>
        <taxon>Heterobranchia</taxon>
        <taxon>Euthyneura</taxon>
        <taxon>Panpulmonata</taxon>
        <taxon>Sacoglossa</taxon>
        <taxon>Placobranchoidea</taxon>
        <taxon>Plakobranchidae</taxon>
        <taxon>Elysia</taxon>
    </lineage>
</organism>
<keyword evidence="2" id="KW-1003">Cell membrane</keyword>
<evidence type="ECO:0000259" key="12">
    <source>
        <dbReference type="PROSITE" id="PS50259"/>
    </source>
</evidence>
<evidence type="ECO:0000256" key="6">
    <source>
        <dbReference type="ARBA" id="ARBA00023136"/>
    </source>
</evidence>
<keyword evidence="4 11" id="KW-1133">Transmembrane helix</keyword>
<dbReference type="PROSITE" id="PS00981">
    <property type="entry name" value="G_PROTEIN_RECEP_F3_3"/>
    <property type="match status" value="1"/>
</dbReference>
<dbReference type="SUPFAM" id="SSF53822">
    <property type="entry name" value="Periplasmic binding protein-like I"/>
    <property type="match status" value="1"/>
</dbReference>
<feature type="transmembrane region" description="Helical" evidence="11">
    <location>
        <begin position="299"/>
        <end position="324"/>
    </location>
</feature>
<dbReference type="GO" id="GO:0005886">
    <property type="term" value="C:plasma membrane"/>
    <property type="evidence" value="ECO:0007669"/>
    <property type="project" value="UniProtKB-SubCell"/>
</dbReference>
<evidence type="ECO:0000256" key="3">
    <source>
        <dbReference type="ARBA" id="ARBA00022692"/>
    </source>
</evidence>
<feature type="compositionally biased region" description="Gly residues" evidence="10">
    <location>
        <begin position="431"/>
        <end position="446"/>
    </location>
</feature>
<evidence type="ECO:0000256" key="10">
    <source>
        <dbReference type="SAM" id="MobiDB-lite"/>
    </source>
</evidence>
<accession>A0AAE1CUI5</accession>
<evidence type="ECO:0000256" key="4">
    <source>
        <dbReference type="ARBA" id="ARBA00022989"/>
    </source>
</evidence>
<dbReference type="InterPro" id="IPR050726">
    <property type="entry name" value="mGluR"/>
</dbReference>
<dbReference type="AlphaFoldDB" id="A0AAE1CUI5"/>
<dbReference type="InterPro" id="IPR000337">
    <property type="entry name" value="GPCR_3"/>
</dbReference>
<dbReference type="Pfam" id="PF00003">
    <property type="entry name" value="7tm_3"/>
    <property type="match status" value="1"/>
</dbReference>
<evidence type="ECO:0000256" key="11">
    <source>
        <dbReference type="SAM" id="Phobius"/>
    </source>
</evidence>
<keyword evidence="5" id="KW-0297">G-protein coupled receptor</keyword>
<feature type="region of interest" description="Disordered" evidence="10">
    <location>
        <begin position="421"/>
        <end position="446"/>
    </location>
</feature>
<keyword evidence="9" id="KW-0807">Transducer</keyword>
<evidence type="ECO:0000313" key="13">
    <source>
        <dbReference type="EMBL" id="KAK3737045.1"/>
    </source>
</evidence>
<keyword evidence="8" id="KW-0325">Glycoprotein</keyword>
<feature type="transmembrane region" description="Helical" evidence="11">
    <location>
        <begin position="377"/>
        <end position="396"/>
    </location>
</feature>
<dbReference type="EMBL" id="JAWDGP010006667">
    <property type="protein sequence ID" value="KAK3737045.1"/>
    <property type="molecule type" value="Genomic_DNA"/>
</dbReference>
<comment type="subcellular location">
    <subcellularLocation>
        <location evidence="1">Cell membrane</location>
        <topology evidence="1">Multi-pass membrane protein</topology>
    </subcellularLocation>
</comment>
<dbReference type="PRINTS" id="PR00248">
    <property type="entry name" value="GPCRMGR"/>
</dbReference>
<evidence type="ECO:0000256" key="9">
    <source>
        <dbReference type="ARBA" id="ARBA00023224"/>
    </source>
</evidence>
<feature type="transmembrane region" description="Helical" evidence="11">
    <location>
        <begin position="144"/>
        <end position="171"/>
    </location>
</feature>
<name>A0AAE1CUI5_9GAST</name>
<evidence type="ECO:0000256" key="1">
    <source>
        <dbReference type="ARBA" id="ARBA00004651"/>
    </source>
</evidence>
<evidence type="ECO:0000256" key="7">
    <source>
        <dbReference type="ARBA" id="ARBA00023170"/>
    </source>
</evidence>
<dbReference type="GO" id="GO:0004930">
    <property type="term" value="F:G protein-coupled receptor activity"/>
    <property type="evidence" value="ECO:0007669"/>
    <property type="project" value="UniProtKB-KW"/>
</dbReference>
<dbReference type="Proteomes" id="UP001283361">
    <property type="component" value="Unassembled WGS sequence"/>
</dbReference>
<dbReference type="CDD" id="cd15934">
    <property type="entry name" value="7tmC_mGluRs_group2_3"/>
    <property type="match status" value="1"/>
</dbReference>
<gene>
    <name evidence="13" type="ORF">RRG08_066582</name>
</gene>
<sequence length="688" mass="76074">MILFWPCFFPRRPWTGISGDQVKFNEHGDSLGRYDIYQFQRKGKDSWGYVKVGEWVDRLNLNMSALRWKNGSLQRPTSICSEPCLFGQSKINTSECCWMCVSCKDNEFLDEAGQCKSCPSDSQPNATLTGCERLPIVTLVPTSLWFVLPVTFSLAGVMCTIFTFGVFLVFNKTPIIMASGRELCYILLFGISISYITSVAMLARPSMFTCLIRRFALGVSLCFVYAAILTKTNRIFRIFSVGIKAMVKRPSYTSPKSQIFICLALVSVQVVGAFTWLGFEKPDVILTHHQKGQLVLRCRASQIATIVSLLYNIFLIILCTVYAFKTRKIPQNFNEAKYIAFTMYSTCIVWVAFVPIYFGANHDFKIEVTSLCMCVNISATVALFCLFAPKVYIVLLQPHKNVRQTSAASLSTSGKATTRNFYDPSTASTGLSGGGRDGPAGAGGGGYTRAMSSSSYSDLNGGVYCGEPPANPLPFLTPKPTISPGSHGLPGTTVAMTTTQASLPPQQHSPAQAASARDFRKRNSTGHVILYTPPSPSPSCPYPGLVVHPSPTYYGRDPHSMDNEIIEEDEDIIEEEKRNMFHQEEEEEEEAGEQDGMIPRVTSSPSKFSRGYEDANGAGVLSRLSDVTSGFPERNHYEGKRPHMVPMCRHSCHTHPLPPLDDWGREDAEDSSSCDEARPARMLVTDIS</sequence>
<dbReference type="PANTHER" id="PTHR24060">
    <property type="entry name" value="METABOTROPIC GLUTAMATE RECEPTOR"/>
    <property type="match status" value="1"/>
</dbReference>
<evidence type="ECO:0000256" key="5">
    <source>
        <dbReference type="ARBA" id="ARBA00023040"/>
    </source>
</evidence>
<dbReference type="InterPro" id="IPR028082">
    <property type="entry name" value="Peripla_BP_I"/>
</dbReference>
<feature type="compositionally biased region" description="Acidic residues" evidence="10">
    <location>
        <begin position="584"/>
        <end position="593"/>
    </location>
</feature>
<reference evidence="13" key="1">
    <citation type="journal article" date="2023" name="G3 (Bethesda)">
        <title>A reference genome for the long-term kleptoplast-retaining sea slug Elysia crispata morphotype clarki.</title>
        <authorList>
            <person name="Eastman K.E."/>
            <person name="Pendleton A.L."/>
            <person name="Shaikh M.A."/>
            <person name="Suttiyut T."/>
            <person name="Ogas R."/>
            <person name="Tomko P."/>
            <person name="Gavelis G."/>
            <person name="Widhalm J.R."/>
            <person name="Wisecaver J.H."/>
        </authorList>
    </citation>
    <scope>NUCLEOTIDE SEQUENCE</scope>
    <source>
        <strain evidence="13">ECLA1</strain>
    </source>
</reference>
<keyword evidence="7" id="KW-0675">Receptor</keyword>
<feature type="region of interest" description="Disordered" evidence="10">
    <location>
        <begin position="663"/>
        <end position="688"/>
    </location>
</feature>
<keyword evidence="3 11" id="KW-0812">Transmembrane</keyword>
<dbReference type="InterPro" id="IPR017978">
    <property type="entry name" value="GPCR_3_C"/>
</dbReference>
<comment type="caution">
    <text evidence="13">The sequence shown here is derived from an EMBL/GenBank/DDBJ whole genome shotgun (WGS) entry which is preliminary data.</text>
</comment>
<keyword evidence="6 11" id="KW-0472">Membrane</keyword>
<evidence type="ECO:0000256" key="8">
    <source>
        <dbReference type="ARBA" id="ARBA00023180"/>
    </source>
</evidence>
<feature type="region of interest" description="Disordered" evidence="10">
    <location>
        <begin position="583"/>
        <end position="610"/>
    </location>
</feature>
<feature type="domain" description="G-protein coupled receptors family 3 profile" evidence="12">
    <location>
        <begin position="145"/>
        <end position="410"/>
    </location>
</feature>
<feature type="transmembrane region" description="Helical" evidence="11">
    <location>
        <begin position="183"/>
        <end position="203"/>
    </location>
</feature>
<evidence type="ECO:0000313" key="14">
    <source>
        <dbReference type="Proteomes" id="UP001283361"/>
    </source>
</evidence>
<dbReference type="InterPro" id="IPR017979">
    <property type="entry name" value="GPCR_3_CS"/>
</dbReference>
<evidence type="ECO:0000256" key="2">
    <source>
        <dbReference type="ARBA" id="ARBA00022475"/>
    </source>
</evidence>
<proteinExistence type="predicted"/>
<dbReference type="Gene3D" id="2.10.50.30">
    <property type="entry name" value="GPCR, family 3, nine cysteines domain"/>
    <property type="match status" value="1"/>
</dbReference>